<accession>A0AAD4X4I2</accession>
<sequence length="141" mass="16929">MASSPPPRRSFRDFTLADMIDFIDLQLDETNYLYWRSKMELDLPRHNMLQYIDPKVPIPPTETLDCTTNKLIPNPKYEEWIKVDQYILFQFIRTISEPVILSQISGFKTSREVWLHLEKSFFDQHSFRVPELQHQLLTLRK</sequence>
<keyword evidence="2" id="KW-1185">Reference proteome</keyword>
<name>A0AAD4X4I2_9MAGN</name>
<dbReference type="Proteomes" id="UP001202328">
    <property type="component" value="Unassembled WGS sequence"/>
</dbReference>
<evidence type="ECO:0000313" key="1">
    <source>
        <dbReference type="EMBL" id="KAI3841262.1"/>
    </source>
</evidence>
<protein>
    <recommendedName>
        <fullName evidence="3">Retrotransposon Copia-like N-terminal domain-containing protein</fullName>
    </recommendedName>
</protein>
<dbReference type="PANTHER" id="PTHR47481">
    <property type="match status" value="1"/>
</dbReference>
<comment type="caution">
    <text evidence="1">The sequence shown here is derived from an EMBL/GenBank/DDBJ whole genome shotgun (WGS) entry which is preliminary data.</text>
</comment>
<organism evidence="1 2">
    <name type="scientific">Papaver atlanticum</name>
    <dbReference type="NCBI Taxonomy" id="357466"/>
    <lineage>
        <taxon>Eukaryota</taxon>
        <taxon>Viridiplantae</taxon>
        <taxon>Streptophyta</taxon>
        <taxon>Embryophyta</taxon>
        <taxon>Tracheophyta</taxon>
        <taxon>Spermatophyta</taxon>
        <taxon>Magnoliopsida</taxon>
        <taxon>Ranunculales</taxon>
        <taxon>Papaveraceae</taxon>
        <taxon>Papaveroideae</taxon>
        <taxon>Papaver</taxon>
    </lineage>
</organism>
<evidence type="ECO:0008006" key="3">
    <source>
        <dbReference type="Google" id="ProtNLM"/>
    </source>
</evidence>
<dbReference type="AlphaFoldDB" id="A0AAD4X4I2"/>
<feature type="non-terminal residue" evidence="1">
    <location>
        <position position="141"/>
    </location>
</feature>
<dbReference type="PANTHER" id="PTHR47481:SF31">
    <property type="entry name" value="OS01G0873500 PROTEIN"/>
    <property type="match status" value="1"/>
</dbReference>
<gene>
    <name evidence="1" type="ORF">MKW98_007743</name>
</gene>
<evidence type="ECO:0000313" key="2">
    <source>
        <dbReference type="Proteomes" id="UP001202328"/>
    </source>
</evidence>
<dbReference type="EMBL" id="JAJJMB010017174">
    <property type="protein sequence ID" value="KAI3841262.1"/>
    <property type="molecule type" value="Genomic_DNA"/>
</dbReference>
<reference evidence="1" key="1">
    <citation type="submission" date="2022-04" db="EMBL/GenBank/DDBJ databases">
        <title>A functionally conserved STORR gene fusion in Papaver species that diverged 16.8 million years ago.</title>
        <authorList>
            <person name="Catania T."/>
        </authorList>
    </citation>
    <scope>NUCLEOTIDE SEQUENCE</scope>
    <source>
        <strain evidence="1">S-188037</strain>
    </source>
</reference>
<proteinExistence type="predicted"/>